<dbReference type="InterPro" id="IPR050228">
    <property type="entry name" value="Carboxylesterase_BioH"/>
</dbReference>
<dbReference type="GO" id="GO:0016787">
    <property type="term" value="F:hydrolase activity"/>
    <property type="evidence" value="ECO:0007669"/>
    <property type="project" value="UniProtKB-KW"/>
</dbReference>
<name>A0A849KBV7_9BURK</name>
<dbReference type="PANTHER" id="PTHR43194">
    <property type="entry name" value="HYDROLASE ALPHA/BETA FOLD FAMILY"/>
    <property type="match status" value="1"/>
</dbReference>
<protein>
    <submittedName>
        <fullName evidence="3">Alpha/beta fold hydrolase</fullName>
    </submittedName>
</protein>
<feature type="domain" description="AB hydrolase-1" evidence="2">
    <location>
        <begin position="86"/>
        <end position="217"/>
    </location>
</feature>
<dbReference type="PANTHER" id="PTHR43194:SF2">
    <property type="entry name" value="PEROXISOMAL MEMBRANE PROTEIN LPX1"/>
    <property type="match status" value="1"/>
</dbReference>
<reference evidence="3 4" key="1">
    <citation type="submission" date="2020-05" db="EMBL/GenBank/DDBJ databases">
        <authorList>
            <person name="Khan S.A."/>
            <person name="Jeon C.O."/>
            <person name="Chun B.H."/>
        </authorList>
    </citation>
    <scope>NUCLEOTIDE SEQUENCE [LARGE SCALE GENOMIC DNA]</scope>
    <source>
        <strain evidence="3 4">B156</strain>
    </source>
</reference>
<dbReference type="RefSeq" id="WP_253261880.1">
    <property type="nucleotide sequence ID" value="NZ_JABFCS010000001.1"/>
</dbReference>
<dbReference type="Proteomes" id="UP000552954">
    <property type="component" value="Unassembled WGS sequence"/>
</dbReference>
<dbReference type="PROSITE" id="PS51257">
    <property type="entry name" value="PROKAR_LIPOPROTEIN"/>
    <property type="match status" value="1"/>
</dbReference>
<keyword evidence="4" id="KW-1185">Reference proteome</keyword>
<evidence type="ECO:0000313" key="4">
    <source>
        <dbReference type="Proteomes" id="UP000552954"/>
    </source>
</evidence>
<accession>A0A849KBV7</accession>
<feature type="chain" id="PRO_5032897903" evidence="1">
    <location>
        <begin position="24"/>
        <end position="372"/>
    </location>
</feature>
<keyword evidence="3" id="KW-0378">Hydrolase</keyword>
<reference evidence="3 4" key="2">
    <citation type="submission" date="2020-06" db="EMBL/GenBank/DDBJ databases">
        <title>Ramlibacter rhizophilus sp. nov., isolated from rhizosphere soil of national flower Mugunghwa from South Korea.</title>
        <authorList>
            <person name="Zheng-Fei Y."/>
            <person name="Huan T."/>
        </authorList>
    </citation>
    <scope>NUCLEOTIDE SEQUENCE [LARGE SCALE GENOMIC DNA]</scope>
    <source>
        <strain evidence="3 4">B156</strain>
    </source>
</reference>
<dbReference type="EMBL" id="JABFCS010000001">
    <property type="protein sequence ID" value="NNU43954.1"/>
    <property type="molecule type" value="Genomic_DNA"/>
</dbReference>
<gene>
    <name evidence="3" type="ORF">HK415_13540</name>
</gene>
<feature type="signal peptide" evidence="1">
    <location>
        <begin position="1"/>
        <end position="23"/>
    </location>
</feature>
<keyword evidence="1" id="KW-0732">Signal</keyword>
<dbReference type="Gene3D" id="3.40.50.1820">
    <property type="entry name" value="alpha/beta hydrolase"/>
    <property type="match status" value="1"/>
</dbReference>
<dbReference type="AlphaFoldDB" id="A0A849KBV7"/>
<dbReference type="Pfam" id="PF00561">
    <property type="entry name" value="Abhydrolase_1"/>
    <property type="match status" value="1"/>
</dbReference>
<evidence type="ECO:0000313" key="3">
    <source>
        <dbReference type="EMBL" id="NNU43954.1"/>
    </source>
</evidence>
<dbReference type="SUPFAM" id="SSF53474">
    <property type="entry name" value="alpha/beta-Hydrolases"/>
    <property type="match status" value="1"/>
</dbReference>
<comment type="caution">
    <text evidence="3">The sequence shown here is derived from an EMBL/GenBank/DDBJ whole genome shotgun (WGS) entry which is preliminary data.</text>
</comment>
<organism evidence="3 4">
    <name type="scientific">Ramlibacter montanisoli</name>
    <dbReference type="NCBI Taxonomy" id="2732512"/>
    <lineage>
        <taxon>Bacteria</taxon>
        <taxon>Pseudomonadati</taxon>
        <taxon>Pseudomonadota</taxon>
        <taxon>Betaproteobacteria</taxon>
        <taxon>Burkholderiales</taxon>
        <taxon>Comamonadaceae</taxon>
        <taxon>Ramlibacter</taxon>
    </lineage>
</organism>
<sequence length="372" mass="41010">MPGFSARPLRAWCALLLSLAALALLGACAPMHGRMEGMHAMHHAPATPQSAIVMEEFMVPALDPGIQLYVRNKHEAGRSNYTGDKVLLYVHGATYPSETAFDLQLGGMSWMDYIARHGYDVYLVDVRGYGKSTRPPVMDRPADQGEPFAGTAQAVRDVTAAVEFIRKRRGVDKINLLGWSWGTSIMGMYTTQNNDKVNKLVLYAPQWIRNTASLTDTGGRIGAYRSVSMASAKQRWLTGVPAAKQAELIPPGWFEAWASATIATDPVGAAQNPPVLRAPNGVVQDGRETWGAGKALYDPGLIRVPTFLAHAEWDADLPSYMLHAYFAKLTNVPYKRYVEIGEGTHTVIIEKNRMQLFQAVQHFLDERLQPGQ</sequence>
<evidence type="ECO:0000259" key="2">
    <source>
        <dbReference type="Pfam" id="PF00561"/>
    </source>
</evidence>
<proteinExistence type="predicted"/>
<dbReference type="InterPro" id="IPR000073">
    <property type="entry name" value="AB_hydrolase_1"/>
</dbReference>
<dbReference type="InterPro" id="IPR029058">
    <property type="entry name" value="AB_hydrolase_fold"/>
</dbReference>
<evidence type="ECO:0000256" key="1">
    <source>
        <dbReference type="SAM" id="SignalP"/>
    </source>
</evidence>